<protein>
    <recommendedName>
        <fullName evidence="6 9">1-acyl-sn-glycerol-3-phosphate acyltransferase</fullName>
        <ecNumber evidence="5 9">2.3.1.51</ecNumber>
    </recommendedName>
</protein>
<dbReference type="GO" id="GO:0016024">
    <property type="term" value="P:CDP-diacylglycerol biosynthetic process"/>
    <property type="evidence" value="ECO:0007669"/>
    <property type="project" value="UniProtKB-UniPathway"/>
</dbReference>
<keyword evidence="9" id="KW-0594">Phospholipid biosynthesis</keyword>
<dbReference type="SUPFAM" id="SSF69593">
    <property type="entry name" value="Glycerol-3-phosphate (1)-acyltransferase"/>
    <property type="match status" value="1"/>
</dbReference>
<evidence type="ECO:0000256" key="10">
    <source>
        <dbReference type="SAM" id="Phobius"/>
    </source>
</evidence>
<sequence length="251" mass="28321">MSVSEKIGNVVKESEIKDILRGLFTWFNVVIFTVFYSSLILILFPFVYFVDKERHLLHHLANLWGKSIQLANPWWQFSIEGAENLAKKGEAVVYVSNHQSQADILALFILSTRFRWLAKESLFNIPFFGWGMRAAGYVPVNRASKKSGEKSMKASSRHLRRGTPMVFFPEGTRSEDGKIKEFKSGAFRLAKALHVPVVPITLNGCANLLPKGSLLPKLAKVTITIHPKIQTTEMTAQEVMQKARESISSKL</sequence>
<evidence type="ECO:0000256" key="5">
    <source>
        <dbReference type="ARBA" id="ARBA00013211"/>
    </source>
</evidence>
<dbReference type="GO" id="GO:0016020">
    <property type="term" value="C:membrane"/>
    <property type="evidence" value="ECO:0007669"/>
    <property type="project" value="InterPro"/>
</dbReference>
<dbReference type="SMART" id="SM00563">
    <property type="entry name" value="PlsC"/>
    <property type="match status" value="1"/>
</dbReference>
<keyword evidence="10" id="KW-1133">Transmembrane helix</keyword>
<keyword evidence="10" id="KW-0812">Transmembrane</keyword>
<organism evidence="12 13">
    <name type="scientific">Fluviispira sanaruensis</name>
    <dbReference type="NCBI Taxonomy" id="2493639"/>
    <lineage>
        <taxon>Bacteria</taxon>
        <taxon>Pseudomonadati</taxon>
        <taxon>Bdellovibrionota</taxon>
        <taxon>Oligoflexia</taxon>
        <taxon>Silvanigrellales</taxon>
        <taxon>Silvanigrellaceae</taxon>
        <taxon>Fluviispira</taxon>
    </lineage>
</organism>
<feature type="transmembrane region" description="Helical" evidence="10">
    <location>
        <begin position="26"/>
        <end position="50"/>
    </location>
</feature>
<keyword evidence="9" id="KW-0444">Lipid biosynthesis</keyword>
<comment type="pathway">
    <text evidence="3">Lipid metabolism.</text>
</comment>
<evidence type="ECO:0000256" key="1">
    <source>
        <dbReference type="ARBA" id="ARBA00001141"/>
    </source>
</evidence>
<proteinExistence type="inferred from homology"/>
<keyword evidence="10" id="KW-0472">Membrane</keyword>
<dbReference type="Pfam" id="PF01553">
    <property type="entry name" value="Acyltransferase"/>
    <property type="match status" value="1"/>
</dbReference>
<dbReference type="CDD" id="cd07989">
    <property type="entry name" value="LPLAT_AGPAT-like"/>
    <property type="match status" value="1"/>
</dbReference>
<keyword evidence="9" id="KW-1208">Phospholipid metabolism</keyword>
<dbReference type="AlphaFoldDB" id="A0A4P2VKY2"/>
<dbReference type="NCBIfam" id="TIGR00530">
    <property type="entry name" value="AGP_acyltrn"/>
    <property type="match status" value="1"/>
</dbReference>
<evidence type="ECO:0000256" key="8">
    <source>
        <dbReference type="ARBA" id="ARBA00023315"/>
    </source>
</evidence>
<gene>
    <name evidence="12" type="ORF">JCM31447_04210</name>
</gene>
<dbReference type="InterPro" id="IPR002123">
    <property type="entry name" value="Plipid/glycerol_acylTrfase"/>
</dbReference>
<keyword evidence="8 9" id="KW-0012">Acyltransferase</keyword>
<comment type="catalytic activity">
    <reaction evidence="1 9">
        <text>a 1-acyl-sn-glycero-3-phosphate + an acyl-CoA = a 1,2-diacyl-sn-glycero-3-phosphate + CoA</text>
        <dbReference type="Rhea" id="RHEA:19709"/>
        <dbReference type="ChEBI" id="CHEBI:57287"/>
        <dbReference type="ChEBI" id="CHEBI:57970"/>
        <dbReference type="ChEBI" id="CHEBI:58342"/>
        <dbReference type="ChEBI" id="CHEBI:58608"/>
        <dbReference type="EC" id="2.3.1.51"/>
    </reaction>
</comment>
<evidence type="ECO:0000256" key="9">
    <source>
        <dbReference type="RuleBase" id="RU361267"/>
    </source>
</evidence>
<dbReference type="UniPathway" id="UPA00557">
    <property type="reaction ID" value="UER00613"/>
</dbReference>
<dbReference type="PANTHER" id="PTHR10434:SF11">
    <property type="entry name" value="1-ACYL-SN-GLYCEROL-3-PHOSPHATE ACYLTRANSFERASE"/>
    <property type="match status" value="1"/>
</dbReference>
<keyword evidence="9" id="KW-0443">Lipid metabolism</keyword>
<reference evidence="12 13" key="1">
    <citation type="submission" date="2018-12" db="EMBL/GenBank/DDBJ databases">
        <title>Rubrispira sanarue gen. nov., sp., nov., a member of the order Silvanigrellales, isolated from a brackish lake in Hamamatsu Japan.</title>
        <authorList>
            <person name="Maejima Y."/>
            <person name="Iino T."/>
            <person name="Muraguchi Y."/>
            <person name="Fukuda K."/>
            <person name="Nojiri H."/>
            <person name="Ohkuma M."/>
            <person name="Moriuchi R."/>
            <person name="Dohra H."/>
            <person name="Kimbara K."/>
            <person name="Shintani M."/>
        </authorList>
    </citation>
    <scope>NUCLEOTIDE SEQUENCE [LARGE SCALE GENOMIC DNA]</scope>
    <source>
        <strain evidence="12 13">RF1110005</strain>
    </source>
</reference>
<comment type="domain">
    <text evidence="9">The HXXXXD motif is essential for acyltransferase activity and may constitute the binding site for the phosphate moiety of the glycerol-3-phosphate.</text>
</comment>
<keyword evidence="7 9" id="KW-0808">Transferase</keyword>
<dbReference type="EC" id="2.3.1.51" evidence="5 9"/>
<evidence type="ECO:0000256" key="7">
    <source>
        <dbReference type="ARBA" id="ARBA00022679"/>
    </source>
</evidence>
<name>A0A4P2VKY2_FLUSA</name>
<evidence type="ECO:0000256" key="4">
    <source>
        <dbReference type="ARBA" id="ARBA00008655"/>
    </source>
</evidence>
<dbReference type="GO" id="GO:0003841">
    <property type="term" value="F:1-acylglycerol-3-phosphate O-acyltransferase activity"/>
    <property type="evidence" value="ECO:0007669"/>
    <property type="project" value="UniProtKB-UniRule"/>
</dbReference>
<keyword evidence="13" id="KW-1185">Reference proteome</keyword>
<dbReference type="GO" id="GO:0006654">
    <property type="term" value="P:phosphatidic acid biosynthetic process"/>
    <property type="evidence" value="ECO:0007669"/>
    <property type="project" value="TreeGrafter"/>
</dbReference>
<evidence type="ECO:0000313" key="12">
    <source>
        <dbReference type="EMBL" id="BBH51989.1"/>
    </source>
</evidence>
<dbReference type="KEGG" id="sbf:JCM31447_04210"/>
<comment type="pathway">
    <text evidence="2">Phospholipid metabolism; CDP-diacylglycerol biosynthesis; CDP-diacylglycerol from sn-glycerol 3-phosphate: step 2/3.</text>
</comment>
<evidence type="ECO:0000256" key="2">
    <source>
        <dbReference type="ARBA" id="ARBA00004728"/>
    </source>
</evidence>
<comment type="similarity">
    <text evidence="4 9">Belongs to the 1-acyl-sn-glycerol-3-phosphate acyltransferase family.</text>
</comment>
<feature type="domain" description="Phospholipid/glycerol acyltransferase" evidence="11">
    <location>
        <begin position="92"/>
        <end position="205"/>
    </location>
</feature>
<evidence type="ECO:0000256" key="3">
    <source>
        <dbReference type="ARBA" id="ARBA00005189"/>
    </source>
</evidence>
<dbReference type="InterPro" id="IPR004552">
    <property type="entry name" value="AGP_acyltrans"/>
</dbReference>
<evidence type="ECO:0000313" key="13">
    <source>
        <dbReference type="Proteomes" id="UP000291236"/>
    </source>
</evidence>
<dbReference type="RefSeq" id="WP_130606045.1">
    <property type="nucleotide sequence ID" value="NZ_AP019368.1"/>
</dbReference>
<dbReference type="Proteomes" id="UP000291236">
    <property type="component" value="Chromosome"/>
</dbReference>
<dbReference type="PANTHER" id="PTHR10434">
    <property type="entry name" value="1-ACYL-SN-GLYCEROL-3-PHOSPHATE ACYLTRANSFERASE"/>
    <property type="match status" value="1"/>
</dbReference>
<evidence type="ECO:0000256" key="6">
    <source>
        <dbReference type="ARBA" id="ARBA00016139"/>
    </source>
</evidence>
<dbReference type="OrthoDB" id="5290997at2"/>
<accession>A0A4P2VKY2</accession>
<dbReference type="EMBL" id="AP019368">
    <property type="protein sequence ID" value="BBH51989.1"/>
    <property type="molecule type" value="Genomic_DNA"/>
</dbReference>
<evidence type="ECO:0000259" key="11">
    <source>
        <dbReference type="SMART" id="SM00563"/>
    </source>
</evidence>